<sequence>MYNHSLDGVLKSLFPLPAGFVQGLSHHTVQSTLASGSSLHQLSSYLCSSAGSSLQVLTTHAAHVKELWQDMVALGLHDQELWDTVDLAWGDHPRRAQPRRCWPLKRVPVPLSRVCFALQTPLTCYTTHPPYEKPTSTNHRSRRAFGRGGSRTVSISGTWLDIPSSSLTALYRILTYPTTYCRTILSH</sequence>
<protein>
    <submittedName>
        <fullName evidence="1">Uncharacterized protein</fullName>
    </submittedName>
</protein>
<accession>A0A9W8MV31</accession>
<dbReference type="EMBL" id="JANKHO010000303">
    <property type="protein sequence ID" value="KAJ3511814.1"/>
    <property type="molecule type" value="Genomic_DNA"/>
</dbReference>
<comment type="caution">
    <text evidence="1">The sequence shown here is derived from an EMBL/GenBank/DDBJ whole genome shotgun (WGS) entry which is preliminary data.</text>
</comment>
<proteinExistence type="predicted"/>
<evidence type="ECO:0000313" key="2">
    <source>
        <dbReference type="Proteomes" id="UP001148786"/>
    </source>
</evidence>
<evidence type="ECO:0000313" key="1">
    <source>
        <dbReference type="EMBL" id="KAJ3511814.1"/>
    </source>
</evidence>
<keyword evidence="2" id="KW-1185">Reference proteome</keyword>
<gene>
    <name evidence="1" type="ORF">NLJ89_g3880</name>
</gene>
<dbReference type="Proteomes" id="UP001148786">
    <property type="component" value="Unassembled WGS sequence"/>
</dbReference>
<reference evidence="1" key="1">
    <citation type="submission" date="2022-07" db="EMBL/GenBank/DDBJ databases">
        <title>Genome Sequence of Agrocybe chaxingu.</title>
        <authorList>
            <person name="Buettner E."/>
        </authorList>
    </citation>
    <scope>NUCLEOTIDE SEQUENCE</scope>
    <source>
        <strain evidence="1">MP-N11</strain>
    </source>
</reference>
<dbReference type="OrthoDB" id="2523383at2759"/>
<organism evidence="1 2">
    <name type="scientific">Agrocybe chaxingu</name>
    <dbReference type="NCBI Taxonomy" id="84603"/>
    <lineage>
        <taxon>Eukaryota</taxon>
        <taxon>Fungi</taxon>
        <taxon>Dikarya</taxon>
        <taxon>Basidiomycota</taxon>
        <taxon>Agaricomycotina</taxon>
        <taxon>Agaricomycetes</taxon>
        <taxon>Agaricomycetidae</taxon>
        <taxon>Agaricales</taxon>
        <taxon>Agaricineae</taxon>
        <taxon>Strophariaceae</taxon>
        <taxon>Agrocybe</taxon>
    </lineage>
</organism>
<dbReference type="AlphaFoldDB" id="A0A9W8MV31"/>
<name>A0A9W8MV31_9AGAR</name>